<sequence length="65" mass="7657">MFHNPSYILSNSTPEQCRHPASADQNYRAVWLKLTLCRLTKPRLQTGVSHFIKPARLFYKLQRNL</sequence>
<organism evidence="1 2">
    <name type="scientific">Anaerotruncus colihominis DSM 17241</name>
    <dbReference type="NCBI Taxonomy" id="445972"/>
    <lineage>
        <taxon>Bacteria</taxon>
        <taxon>Bacillati</taxon>
        <taxon>Bacillota</taxon>
        <taxon>Clostridia</taxon>
        <taxon>Eubacteriales</taxon>
        <taxon>Oscillospiraceae</taxon>
        <taxon>Anaerotruncus</taxon>
    </lineage>
</organism>
<dbReference type="AlphaFoldDB" id="B0PB26"/>
<dbReference type="EMBL" id="ABGD02000014">
    <property type="protein sequence ID" value="EDS11355.1"/>
    <property type="molecule type" value="Genomic_DNA"/>
</dbReference>
<proteinExistence type="predicted"/>
<evidence type="ECO:0000313" key="1">
    <source>
        <dbReference type="EMBL" id="EDS11355.1"/>
    </source>
</evidence>
<accession>B0PB26</accession>
<comment type="caution">
    <text evidence="1">The sequence shown here is derived from an EMBL/GenBank/DDBJ whole genome shotgun (WGS) entry which is preliminary data.</text>
</comment>
<evidence type="ECO:0000313" key="2">
    <source>
        <dbReference type="Proteomes" id="UP000003803"/>
    </source>
</evidence>
<reference evidence="1" key="2">
    <citation type="submission" date="2013-09" db="EMBL/GenBank/DDBJ databases">
        <title>Draft genome sequence of Anaerotruncus colihominis(DSM 17241).</title>
        <authorList>
            <person name="Sudarsanam P."/>
            <person name="Ley R."/>
            <person name="Guruge J."/>
            <person name="Turnbaugh P.J."/>
            <person name="Mahowald M."/>
            <person name="Liep D."/>
            <person name="Gordon J."/>
        </authorList>
    </citation>
    <scope>NUCLEOTIDE SEQUENCE</scope>
    <source>
        <strain evidence="1">DSM 17241</strain>
    </source>
</reference>
<reference evidence="1" key="1">
    <citation type="submission" date="2007-11" db="EMBL/GenBank/DDBJ databases">
        <authorList>
            <person name="Fulton L."/>
            <person name="Clifton S."/>
            <person name="Fulton B."/>
            <person name="Xu J."/>
            <person name="Minx P."/>
            <person name="Pepin K.H."/>
            <person name="Johnson M."/>
            <person name="Thiruvilangam P."/>
            <person name="Bhonagiri V."/>
            <person name="Nash W.E."/>
            <person name="Mardis E.R."/>
            <person name="Wilson R.K."/>
        </authorList>
    </citation>
    <scope>NUCLEOTIDE SEQUENCE [LARGE SCALE GENOMIC DNA]</scope>
    <source>
        <strain evidence="1">DSM 17241</strain>
    </source>
</reference>
<gene>
    <name evidence="1" type="ORF">ANACOL_01976</name>
</gene>
<dbReference type="Proteomes" id="UP000003803">
    <property type="component" value="Unassembled WGS sequence"/>
</dbReference>
<keyword evidence="2" id="KW-1185">Reference proteome</keyword>
<protein>
    <submittedName>
        <fullName evidence="1">Uncharacterized protein</fullName>
    </submittedName>
</protein>
<dbReference type="HOGENOM" id="CLU_2840069_0_0_9"/>
<name>B0PB26_9FIRM</name>